<keyword evidence="5 8" id="KW-0805">Transcription regulation</keyword>
<feature type="compositionally biased region" description="Basic and acidic residues" evidence="9">
    <location>
        <begin position="168"/>
        <end position="179"/>
    </location>
</feature>
<dbReference type="OrthoDB" id="5291982at2"/>
<dbReference type="GO" id="GO:0005524">
    <property type="term" value="F:ATP binding"/>
    <property type="evidence" value="ECO:0007669"/>
    <property type="project" value="UniProtKB-UniRule"/>
</dbReference>
<dbReference type="NCBIfam" id="TIGR00244">
    <property type="entry name" value="transcriptional regulator NrdR"/>
    <property type="match status" value="1"/>
</dbReference>
<dbReference type="Pfam" id="PF03477">
    <property type="entry name" value="ATP-cone"/>
    <property type="match status" value="1"/>
</dbReference>
<keyword evidence="3" id="KW-0479">Metal-binding</keyword>
<comment type="similarity">
    <text evidence="8">Belongs to the NrdR family.</text>
</comment>
<feature type="domain" description="ATP-cone" evidence="10">
    <location>
        <begin position="48"/>
        <end position="138"/>
    </location>
</feature>
<evidence type="ECO:0000256" key="6">
    <source>
        <dbReference type="ARBA" id="ARBA00023125"/>
    </source>
</evidence>
<evidence type="ECO:0000259" key="10">
    <source>
        <dbReference type="PROSITE" id="PS51161"/>
    </source>
</evidence>
<evidence type="ECO:0000256" key="7">
    <source>
        <dbReference type="ARBA" id="ARBA00023163"/>
    </source>
</evidence>
<dbReference type="PANTHER" id="PTHR30455">
    <property type="entry name" value="TRANSCRIPTIONAL REPRESSOR NRDR"/>
    <property type="match status" value="1"/>
</dbReference>
<keyword evidence="7 8" id="KW-0804">Transcription</keyword>
<dbReference type="Proteomes" id="UP000075320">
    <property type="component" value="Unassembled WGS sequence"/>
</dbReference>
<evidence type="ECO:0000256" key="3">
    <source>
        <dbReference type="ARBA" id="ARBA00022771"/>
    </source>
</evidence>
<comment type="caution">
    <text evidence="11">The sequence shown here is derived from an EMBL/GenBank/DDBJ whole genome shotgun (WGS) entry which is preliminary data.</text>
</comment>
<dbReference type="InterPro" id="IPR003796">
    <property type="entry name" value="RNR_NrdR-like"/>
</dbReference>
<evidence type="ECO:0000256" key="4">
    <source>
        <dbReference type="ARBA" id="ARBA00022840"/>
    </source>
</evidence>
<evidence type="ECO:0000313" key="12">
    <source>
        <dbReference type="Proteomes" id="UP000075320"/>
    </source>
</evidence>
<dbReference type="InterPro" id="IPR005144">
    <property type="entry name" value="ATP-cone_dom"/>
</dbReference>
<organism evidence="11 12">
    <name type="scientific">Bdellovibrio bacteriovorus</name>
    <dbReference type="NCBI Taxonomy" id="959"/>
    <lineage>
        <taxon>Bacteria</taxon>
        <taxon>Pseudomonadati</taxon>
        <taxon>Bdellovibrionota</taxon>
        <taxon>Bdellovibrionia</taxon>
        <taxon>Bdellovibrionales</taxon>
        <taxon>Pseudobdellovibrionaceae</taxon>
        <taxon>Bdellovibrio</taxon>
    </lineage>
</organism>
<gene>
    <name evidence="8" type="primary">nrdR</name>
    <name evidence="11" type="ORF">AZI86_17830</name>
</gene>
<keyword evidence="1 8" id="KW-0678">Repressor</keyword>
<keyword evidence="3" id="KW-0863">Zinc-finger</keyword>
<dbReference type="PROSITE" id="PS51161">
    <property type="entry name" value="ATP_CONE"/>
    <property type="match status" value="1"/>
</dbReference>
<evidence type="ECO:0000256" key="9">
    <source>
        <dbReference type="SAM" id="MobiDB-lite"/>
    </source>
</evidence>
<dbReference type="GO" id="GO:0008270">
    <property type="term" value="F:zinc ion binding"/>
    <property type="evidence" value="ECO:0007669"/>
    <property type="project" value="UniProtKB-KW"/>
</dbReference>
<keyword evidence="4 8" id="KW-0067">ATP-binding</keyword>
<comment type="function">
    <text evidence="8">Negatively regulates transcription of bacterial ribonucleotide reductase nrd genes and operons by binding to NrdR-boxes.</text>
</comment>
<name>A0A150WEX1_BDEBC</name>
<protein>
    <recommendedName>
        <fullName evidence="8">Transcriptional repressor NrdR</fullName>
    </recommendedName>
</protein>
<dbReference type="EMBL" id="LUKE01000006">
    <property type="protein sequence ID" value="KYG61566.1"/>
    <property type="molecule type" value="Genomic_DNA"/>
</dbReference>
<proteinExistence type="inferred from homology"/>
<dbReference type="Pfam" id="PF22811">
    <property type="entry name" value="Zn_ribbon_NrdR"/>
    <property type="match status" value="1"/>
</dbReference>
<dbReference type="InterPro" id="IPR055173">
    <property type="entry name" value="NrdR-like_N"/>
</dbReference>
<dbReference type="PANTHER" id="PTHR30455:SF2">
    <property type="entry name" value="TRANSCRIPTIONAL REPRESSOR NRDR"/>
    <property type="match status" value="1"/>
</dbReference>
<dbReference type="GO" id="GO:0003677">
    <property type="term" value="F:DNA binding"/>
    <property type="evidence" value="ECO:0007669"/>
    <property type="project" value="UniProtKB-KW"/>
</dbReference>
<comment type="caution">
    <text evidence="8">Lacks conserved residue(s) required for the propagation of feature annotation.</text>
</comment>
<feature type="compositionally biased region" description="Polar residues" evidence="9">
    <location>
        <begin position="180"/>
        <end position="194"/>
    </location>
</feature>
<feature type="region of interest" description="Disordered" evidence="9">
    <location>
        <begin position="165"/>
        <end position="194"/>
    </location>
</feature>
<evidence type="ECO:0000256" key="5">
    <source>
        <dbReference type="ARBA" id="ARBA00023015"/>
    </source>
</evidence>
<evidence type="ECO:0000256" key="1">
    <source>
        <dbReference type="ARBA" id="ARBA00022491"/>
    </source>
</evidence>
<keyword evidence="2 8" id="KW-0547">Nucleotide-binding</keyword>
<dbReference type="HAMAP" id="MF_00440">
    <property type="entry name" value="NrdR"/>
    <property type="match status" value="1"/>
</dbReference>
<evidence type="ECO:0000256" key="2">
    <source>
        <dbReference type="ARBA" id="ARBA00022741"/>
    </source>
</evidence>
<accession>A0A150WEX1</accession>
<dbReference type="AlphaFoldDB" id="A0A150WEX1"/>
<dbReference type="GO" id="GO:0045892">
    <property type="term" value="P:negative regulation of DNA-templated transcription"/>
    <property type="evidence" value="ECO:0007669"/>
    <property type="project" value="UniProtKB-UniRule"/>
</dbReference>
<keyword evidence="12" id="KW-1185">Reference proteome</keyword>
<reference evidence="11 12" key="1">
    <citation type="submission" date="2016-03" db="EMBL/GenBank/DDBJ databases">
        <authorList>
            <person name="Ploux O."/>
        </authorList>
    </citation>
    <scope>NUCLEOTIDE SEQUENCE [LARGE SCALE GENOMIC DNA]</scope>
    <source>
        <strain evidence="11 12">R0</strain>
    </source>
</reference>
<sequence>MKCPFCAHADDRVLDTRVQKDGSIRRRRECLECKARFSTVETIMLAFPFIIKKDGRREPFSKEKILKGLQAACQKRPVSLAQIDAVVERISAWVINRGESEISSRLIGKKVMAEIKQLDDVAYIRFASVYRTFKDVQEFVETLEDTELLDFVDTNNPQLSLTSMNLVDNEKKPNHETDSKTTSQRTRSPNPISN</sequence>
<keyword evidence="3" id="KW-0862">Zinc</keyword>
<evidence type="ECO:0000313" key="11">
    <source>
        <dbReference type="EMBL" id="KYG61566.1"/>
    </source>
</evidence>
<keyword evidence="6 8" id="KW-0238">DNA-binding</keyword>
<evidence type="ECO:0000256" key="8">
    <source>
        <dbReference type="HAMAP-Rule" id="MF_00440"/>
    </source>
</evidence>
<dbReference type="RefSeq" id="WP_061836648.1">
    <property type="nucleotide sequence ID" value="NZ_LUKE01000006.1"/>
</dbReference>